<reference evidence="1 2" key="1">
    <citation type="submission" date="2017-02" db="EMBL/GenBank/DDBJ databases">
        <authorList>
            <person name="Peterson S.W."/>
        </authorList>
    </citation>
    <scope>NUCLEOTIDE SEQUENCE [LARGE SCALE GENOMIC DNA]</scope>
    <source>
        <strain evidence="1 2">DSM 25262</strain>
    </source>
</reference>
<accession>A0A1T5LNM1</accession>
<dbReference type="Proteomes" id="UP000190961">
    <property type="component" value="Unassembled WGS sequence"/>
</dbReference>
<sequence length="200" mass="21497">MNRREVLQRTALALGYAVTGPALLGMLQGCKAAPELTYTPEFFTPEQALLVAELAEVLIPKTTTPGAKDAGVPAFIDGMLKEVYPQADKDRFVKGLAAFDEEAKKTYGDRFAECKPEEQIALVKKHHEAALANSTGGGSFGWWRAGSGGEKPFILEMKELALLGFFTSQAGATQVLQYNQAPGPYKGCVPVTEVGKAWAT</sequence>
<dbReference type="STRING" id="688867.SAMN05660236_3520"/>
<dbReference type="InterPro" id="IPR027056">
    <property type="entry name" value="Gluconate_2DH_su3"/>
</dbReference>
<keyword evidence="2" id="KW-1185">Reference proteome</keyword>
<protein>
    <submittedName>
        <fullName evidence="1">Gluconate 2-dehydrogenase subunit 3</fullName>
    </submittedName>
</protein>
<evidence type="ECO:0000313" key="1">
    <source>
        <dbReference type="EMBL" id="SKC77139.1"/>
    </source>
</evidence>
<dbReference type="EMBL" id="FUZU01000002">
    <property type="protein sequence ID" value="SKC77139.1"/>
    <property type="molecule type" value="Genomic_DNA"/>
</dbReference>
<gene>
    <name evidence="1" type="ORF">SAMN05660236_3520</name>
</gene>
<dbReference type="AlphaFoldDB" id="A0A1T5LNM1"/>
<dbReference type="OrthoDB" id="6385145at2"/>
<evidence type="ECO:0000313" key="2">
    <source>
        <dbReference type="Proteomes" id="UP000190961"/>
    </source>
</evidence>
<name>A0A1T5LNM1_9BACT</name>
<dbReference type="Pfam" id="PF13618">
    <property type="entry name" value="Gluconate_2-dh3"/>
    <property type="match status" value="1"/>
</dbReference>
<proteinExistence type="predicted"/>
<organism evidence="1 2">
    <name type="scientific">Ohtaekwangia koreensis</name>
    <dbReference type="NCBI Taxonomy" id="688867"/>
    <lineage>
        <taxon>Bacteria</taxon>
        <taxon>Pseudomonadati</taxon>
        <taxon>Bacteroidota</taxon>
        <taxon>Cytophagia</taxon>
        <taxon>Cytophagales</taxon>
        <taxon>Fulvivirgaceae</taxon>
        <taxon>Ohtaekwangia</taxon>
    </lineage>
</organism>
<dbReference type="PROSITE" id="PS51257">
    <property type="entry name" value="PROKAR_LIPOPROTEIN"/>
    <property type="match status" value="1"/>
</dbReference>
<dbReference type="RefSeq" id="WP_079688032.1">
    <property type="nucleotide sequence ID" value="NZ_FUZU01000002.1"/>
</dbReference>